<comment type="subcellular location">
    <subcellularLocation>
        <location evidence="5">Cytoplasm</location>
    </subcellularLocation>
</comment>
<keyword evidence="1 5" id="KW-0963">Cytoplasm</keyword>
<feature type="binding site" evidence="5">
    <location>
        <position position="343"/>
    </location>
    <ligand>
        <name>Zn(2+)</name>
        <dbReference type="ChEBI" id="CHEBI:29105"/>
    </ligand>
</feature>
<feature type="binding site" evidence="5">
    <location>
        <position position="338"/>
    </location>
    <ligand>
        <name>Zn(2+)</name>
        <dbReference type="ChEBI" id="CHEBI:29105"/>
    </ligand>
</feature>
<dbReference type="AlphaFoldDB" id="A0AAD9NDN3"/>
<feature type="domain" description="tRNA-guanine(15) transglycosylase-like" evidence="6">
    <location>
        <begin position="25"/>
        <end position="402"/>
    </location>
</feature>
<comment type="subunit">
    <text evidence="5">Heterodimer of a catalytic subunit and an accessory subunit.</text>
</comment>
<comment type="cofactor">
    <cofactor evidence="5">
        <name>Zn(2+)</name>
        <dbReference type="ChEBI" id="CHEBI:29105"/>
    </cofactor>
    <text evidence="5">Binds 1 zinc ion per subunit.</text>
</comment>
<gene>
    <name evidence="7" type="ORF">LSH36_59g00015</name>
</gene>
<comment type="function">
    <text evidence="5">Non-catalytic subunit of the queuine tRNA-ribosyltransferase (TGT) that catalyzes the base-exchange of a guanine (G) residue with queuine (Q) at position 34 (anticodon wobble position) in tRNAs with GU(N) anticodons (tRNA-Asp, -Asn, -His and -Tyr), resulting in the hypermodified nucleoside queuosine (7-(((4,5-cis-dihydroxy-2-cyclopenten-1-yl)amino)methyl)-7-deazaguanosine).</text>
</comment>
<accession>A0AAD9NDN3</accession>
<dbReference type="GO" id="GO:0008479">
    <property type="term" value="F:tRNA-guanosine(34) queuine transglycosylase activity"/>
    <property type="evidence" value="ECO:0007669"/>
    <property type="project" value="UniProtKB-UniRule"/>
</dbReference>
<dbReference type="NCBIfam" id="TIGR00449">
    <property type="entry name" value="tgt_general"/>
    <property type="match status" value="1"/>
</dbReference>
<feature type="binding site" evidence="5">
    <location>
        <position position="369"/>
    </location>
    <ligand>
        <name>Zn(2+)</name>
        <dbReference type="ChEBI" id="CHEBI:29105"/>
    </ligand>
</feature>
<comment type="similarity">
    <text evidence="5">Belongs to the queuine tRNA-ribosyltransferase family. QTRT2 subfamily.</text>
</comment>
<dbReference type="InterPro" id="IPR050852">
    <property type="entry name" value="Queuine_tRNA-ribosyltrfase"/>
</dbReference>
<keyword evidence="3 5" id="KW-0479">Metal-binding</keyword>
<dbReference type="Proteomes" id="UP001208570">
    <property type="component" value="Unassembled WGS sequence"/>
</dbReference>
<dbReference type="PANTHER" id="PTHR46064">
    <property type="entry name" value="QUEUINE TRNA-RIBOSYLTRANSFERASE ACCESSORY SUBUNIT 2"/>
    <property type="match status" value="1"/>
</dbReference>
<dbReference type="Pfam" id="PF01702">
    <property type="entry name" value="TGT"/>
    <property type="match status" value="1"/>
</dbReference>
<dbReference type="Gene3D" id="3.20.20.105">
    <property type="entry name" value="Queuine tRNA-ribosyltransferase-like"/>
    <property type="match status" value="1"/>
</dbReference>
<comment type="caution">
    <text evidence="7">The sequence shown here is derived from an EMBL/GenBank/DDBJ whole genome shotgun (WGS) entry which is preliminary data.</text>
</comment>
<sequence>MMKFVLKQVKNGCRLGQLVDLPKEVAEKSLETPMCMLYTRAGSVPYMGRDVLDRIDKLPGAVNMPIPLLVENMDAMAEFPGGIKKFAAMDDFMTYCSIQDPAVLTPSGYNTKKAVSVWSCHGKYELDIPGYIKLMSSLDVDWVQSLSDGDTDRNTSEKRVIKSVERTINYLDELLEEKEKHEKLHSTKLIGTIVGGYLEEKRFHSARETAKRPVAGFSMEGFHNFGPESETFDLEDVKHLLSKTLELLPQDKPRILPGLMSPANLLFAVELGFDILDTSYPLFYRQMKICSALCYDYNLPPTSTDNILRDSDEQSLGWEMDLYDERYREDTAPVVKSCTCYTCTHHTRAYINHLLKVSELLAKLLLNVHNLHHYLRTFEVIRRAIADDTFKHLKQHIINQKPS</sequence>
<dbReference type="GO" id="GO:0005737">
    <property type="term" value="C:cytoplasm"/>
    <property type="evidence" value="ECO:0007669"/>
    <property type="project" value="UniProtKB-SubCell"/>
</dbReference>
<evidence type="ECO:0000313" key="7">
    <source>
        <dbReference type="EMBL" id="KAK2164738.1"/>
    </source>
</evidence>
<evidence type="ECO:0000256" key="5">
    <source>
        <dbReference type="HAMAP-Rule" id="MF_03043"/>
    </source>
</evidence>
<dbReference type="InterPro" id="IPR028592">
    <property type="entry name" value="QTRTD1"/>
</dbReference>
<evidence type="ECO:0000256" key="3">
    <source>
        <dbReference type="ARBA" id="ARBA00022723"/>
    </source>
</evidence>
<name>A0AAD9NDN3_9ANNE</name>
<protein>
    <recommendedName>
        <fullName evidence="5">Queuine tRNA-ribosyltransferase accessory subunit 2</fullName>
    </recommendedName>
    <alternativeName>
        <fullName evidence="5">Queuine tRNA-ribosyltransferase domain-containing protein 1</fullName>
    </alternativeName>
</protein>
<dbReference type="SUPFAM" id="SSF51713">
    <property type="entry name" value="tRNA-guanine transglycosylase"/>
    <property type="match status" value="1"/>
</dbReference>
<keyword evidence="2 5" id="KW-0819">tRNA processing</keyword>
<evidence type="ECO:0000256" key="4">
    <source>
        <dbReference type="ARBA" id="ARBA00022833"/>
    </source>
</evidence>
<feature type="binding site" evidence="5">
    <location>
        <position position="340"/>
    </location>
    <ligand>
        <name>Zn(2+)</name>
        <dbReference type="ChEBI" id="CHEBI:29105"/>
    </ligand>
</feature>
<dbReference type="GO" id="GO:0006400">
    <property type="term" value="P:tRNA modification"/>
    <property type="evidence" value="ECO:0007669"/>
    <property type="project" value="InterPro"/>
</dbReference>
<keyword evidence="8" id="KW-1185">Reference proteome</keyword>
<dbReference type="EMBL" id="JAODUP010000059">
    <property type="protein sequence ID" value="KAK2164738.1"/>
    <property type="molecule type" value="Genomic_DNA"/>
</dbReference>
<dbReference type="PANTHER" id="PTHR46064:SF1">
    <property type="entry name" value="QUEUINE TRNA-RIBOSYLTRANSFERASE ACCESSORY SUBUNIT 2"/>
    <property type="match status" value="1"/>
</dbReference>
<reference evidence="7" key="1">
    <citation type="journal article" date="2023" name="Mol. Biol. Evol.">
        <title>Third-Generation Sequencing Reveals the Adaptive Role of the Epigenome in Three Deep-Sea Polychaetes.</title>
        <authorList>
            <person name="Perez M."/>
            <person name="Aroh O."/>
            <person name="Sun Y."/>
            <person name="Lan Y."/>
            <person name="Juniper S.K."/>
            <person name="Young C.R."/>
            <person name="Angers B."/>
            <person name="Qian P.Y."/>
        </authorList>
    </citation>
    <scope>NUCLEOTIDE SEQUENCE</scope>
    <source>
        <strain evidence="7">P08H-3</strain>
    </source>
</reference>
<dbReference type="HAMAP" id="MF_03043">
    <property type="entry name" value="QTRT2"/>
    <property type="match status" value="1"/>
</dbReference>
<evidence type="ECO:0000259" key="6">
    <source>
        <dbReference type="Pfam" id="PF01702"/>
    </source>
</evidence>
<evidence type="ECO:0000256" key="2">
    <source>
        <dbReference type="ARBA" id="ARBA00022694"/>
    </source>
</evidence>
<dbReference type="InterPro" id="IPR036511">
    <property type="entry name" value="TGT-like_sf"/>
</dbReference>
<evidence type="ECO:0000256" key="1">
    <source>
        <dbReference type="ARBA" id="ARBA00022490"/>
    </source>
</evidence>
<proteinExistence type="inferred from homology"/>
<organism evidence="7 8">
    <name type="scientific">Paralvinella palmiformis</name>
    <dbReference type="NCBI Taxonomy" id="53620"/>
    <lineage>
        <taxon>Eukaryota</taxon>
        <taxon>Metazoa</taxon>
        <taxon>Spiralia</taxon>
        <taxon>Lophotrochozoa</taxon>
        <taxon>Annelida</taxon>
        <taxon>Polychaeta</taxon>
        <taxon>Sedentaria</taxon>
        <taxon>Canalipalpata</taxon>
        <taxon>Terebellida</taxon>
        <taxon>Terebelliformia</taxon>
        <taxon>Alvinellidae</taxon>
        <taxon>Paralvinella</taxon>
    </lineage>
</organism>
<dbReference type="InterPro" id="IPR002616">
    <property type="entry name" value="tRNA_ribo_trans-like"/>
</dbReference>
<dbReference type="GO" id="GO:0046872">
    <property type="term" value="F:metal ion binding"/>
    <property type="evidence" value="ECO:0007669"/>
    <property type="project" value="UniProtKB-KW"/>
</dbReference>
<evidence type="ECO:0000313" key="8">
    <source>
        <dbReference type="Proteomes" id="UP001208570"/>
    </source>
</evidence>
<keyword evidence="4 5" id="KW-0862">Zinc</keyword>